<reference evidence="5 6" key="1">
    <citation type="submission" date="2017-04" db="EMBL/GenBank/DDBJ databases">
        <title>Novel microbial lineages endemic to geothermal iron-oxide mats fill important gaps in the evolutionary history of Archaea.</title>
        <authorList>
            <person name="Jay Z.J."/>
            <person name="Beam J.P."/>
            <person name="Dlakic M."/>
            <person name="Rusch D.B."/>
            <person name="Kozubal M.A."/>
            <person name="Inskeep W.P."/>
        </authorList>
    </citation>
    <scope>NUCLEOTIDE SEQUENCE [LARGE SCALE GENOMIC DNA]</scope>
    <source>
        <strain evidence="5">BE_D</strain>
    </source>
</reference>
<keyword evidence="2" id="KW-0436">Ligase</keyword>
<dbReference type="InterPro" id="IPR025110">
    <property type="entry name" value="AMP-bd_C"/>
</dbReference>
<gene>
    <name evidence="5" type="ORF">B9Q02_08960</name>
</gene>
<proteinExistence type="inferred from homology"/>
<evidence type="ECO:0000313" key="5">
    <source>
        <dbReference type="EMBL" id="PSN84756.1"/>
    </source>
</evidence>
<dbReference type="InterPro" id="IPR045851">
    <property type="entry name" value="AMP-bd_C_sf"/>
</dbReference>
<dbReference type="EMBL" id="NEXD01000067">
    <property type="protein sequence ID" value="PSN84756.1"/>
    <property type="molecule type" value="Genomic_DNA"/>
</dbReference>
<feature type="domain" description="AMP-dependent synthetase/ligase" evidence="3">
    <location>
        <begin position="55"/>
        <end position="422"/>
    </location>
</feature>
<comment type="caution">
    <text evidence="5">The sequence shown here is derived from an EMBL/GenBank/DDBJ whole genome shotgun (WGS) entry which is preliminary data.</text>
</comment>
<dbReference type="Proteomes" id="UP000240569">
    <property type="component" value="Unassembled WGS sequence"/>
</dbReference>
<feature type="domain" description="AMP-binding enzyme C-terminal" evidence="4">
    <location>
        <begin position="471"/>
        <end position="536"/>
    </location>
</feature>
<evidence type="ECO:0000256" key="1">
    <source>
        <dbReference type="ARBA" id="ARBA00006432"/>
    </source>
</evidence>
<name>A0A2R6AED7_9ARCH</name>
<dbReference type="SUPFAM" id="SSF56801">
    <property type="entry name" value="Acetyl-CoA synthetase-like"/>
    <property type="match status" value="1"/>
</dbReference>
<dbReference type="InterPro" id="IPR042099">
    <property type="entry name" value="ANL_N_sf"/>
</dbReference>
<evidence type="ECO:0008006" key="7">
    <source>
        <dbReference type="Google" id="ProtNLM"/>
    </source>
</evidence>
<comment type="similarity">
    <text evidence="1">Belongs to the ATP-dependent AMP-binding enzyme family.</text>
</comment>
<organism evidence="5 6">
    <name type="scientific">Candidatus Marsarchaeota G1 archaeon BE_D</name>
    <dbReference type="NCBI Taxonomy" id="1978156"/>
    <lineage>
        <taxon>Archaea</taxon>
        <taxon>Candidatus Marsarchaeota</taxon>
        <taxon>Candidatus Marsarchaeota group 1</taxon>
    </lineage>
</organism>
<evidence type="ECO:0000313" key="6">
    <source>
        <dbReference type="Proteomes" id="UP000240569"/>
    </source>
</evidence>
<dbReference type="AlphaFoldDB" id="A0A2R6AED7"/>
<dbReference type="Gene3D" id="3.40.50.12780">
    <property type="entry name" value="N-terminal domain of ligase-like"/>
    <property type="match status" value="1"/>
</dbReference>
<dbReference type="PANTHER" id="PTHR24096:SF149">
    <property type="entry name" value="AMP-BINDING DOMAIN-CONTAINING PROTEIN-RELATED"/>
    <property type="match status" value="1"/>
</dbReference>
<dbReference type="Pfam" id="PF13193">
    <property type="entry name" value="AMP-binding_C"/>
    <property type="match status" value="1"/>
</dbReference>
<dbReference type="Gene3D" id="3.30.300.30">
    <property type="match status" value="1"/>
</dbReference>
<evidence type="ECO:0000259" key="4">
    <source>
        <dbReference type="Pfam" id="PF13193"/>
    </source>
</evidence>
<sequence>MTESTIKTWQNFYPEGVKHTLSYPSATIQALLEHKLLQNPKTKMLNFLGLTVDLLDLERLSTSFATSLNELRLKKGERVLLSMPNSPQFAISLFGILKAGGIPVCIDFLGTADAFEKAIKETEPYIAILCSDLTEEKDLYSAFEAAISKIGKESVAHIITTSLFEILPPIQQVLSGSTFKIKSNRRKETLSWSKLVFEAPNEEKNVESSESDIALIQYKSDNKGVVLTHKNLIGNATQFSSWFALTQSEVILATIPFTSTRGLIPTLLASLVSGAQLSVLPLFLAQEVAKTIEKDSVSFLPVTPKMLDLLALNEETKKRNLSSLKTCVCITGEVPPTIKTNFENTLKESSGSTVKIIECYGLIEACAFTHANSPKAQKTGSIGLPLPDTEVAVLDPDSFRPLDANKEGILAVKGPQVMAGYFNQPGNQPFNSEGWLITTIGVYFDQEGYFYLLGSLEESIVVNGKRIWAHEIEKVLNSHPAVKECSVTILQREKQLKANVVIKPGEKVSVQELVNYCKTKLTPEKIPKQIEIVRELKF</sequence>
<dbReference type="InterPro" id="IPR000873">
    <property type="entry name" value="AMP-dep_synth/lig_dom"/>
</dbReference>
<dbReference type="GO" id="GO:0016405">
    <property type="term" value="F:CoA-ligase activity"/>
    <property type="evidence" value="ECO:0007669"/>
    <property type="project" value="TreeGrafter"/>
</dbReference>
<dbReference type="Pfam" id="PF00501">
    <property type="entry name" value="AMP-binding"/>
    <property type="match status" value="1"/>
</dbReference>
<protein>
    <recommendedName>
        <fullName evidence="7">AMP-dependent synthetase/ligase domain-containing protein</fullName>
    </recommendedName>
</protein>
<evidence type="ECO:0000259" key="3">
    <source>
        <dbReference type="Pfam" id="PF00501"/>
    </source>
</evidence>
<dbReference type="PANTHER" id="PTHR24096">
    <property type="entry name" value="LONG-CHAIN-FATTY-ACID--COA LIGASE"/>
    <property type="match status" value="1"/>
</dbReference>
<evidence type="ECO:0000256" key="2">
    <source>
        <dbReference type="ARBA" id="ARBA00022598"/>
    </source>
</evidence>
<accession>A0A2R6AED7</accession>